<organism evidence="7">
    <name type="scientific">marine metagenome</name>
    <dbReference type="NCBI Taxonomy" id="408172"/>
    <lineage>
        <taxon>unclassified sequences</taxon>
        <taxon>metagenomes</taxon>
        <taxon>ecological metagenomes</taxon>
    </lineage>
</organism>
<dbReference type="InterPro" id="IPR019740">
    <property type="entry name" value="Pyridox_Oxase_CS"/>
</dbReference>
<dbReference type="SUPFAM" id="SSF50475">
    <property type="entry name" value="FMN-binding split barrel"/>
    <property type="match status" value="1"/>
</dbReference>
<protein>
    <recommendedName>
        <fullName evidence="8">Pyridoxal 5'-phosphate synthase</fullName>
    </recommendedName>
</protein>
<dbReference type="PROSITE" id="PS01064">
    <property type="entry name" value="PYRIDOX_OXIDASE"/>
    <property type="match status" value="1"/>
</dbReference>
<evidence type="ECO:0000256" key="1">
    <source>
        <dbReference type="ARBA" id="ARBA00001917"/>
    </source>
</evidence>
<evidence type="ECO:0000256" key="3">
    <source>
        <dbReference type="ARBA" id="ARBA00022643"/>
    </source>
</evidence>
<dbReference type="NCBIfam" id="TIGR00558">
    <property type="entry name" value="pdxH"/>
    <property type="match status" value="1"/>
</dbReference>
<dbReference type="GO" id="GO:0004733">
    <property type="term" value="F:pyridoxamine phosphate oxidase activity"/>
    <property type="evidence" value="ECO:0007669"/>
    <property type="project" value="InterPro"/>
</dbReference>
<evidence type="ECO:0008006" key="8">
    <source>
        <dbReference type="Google" id="ProtNLM"/>
    </source>
</evidence>
<evidence type="ECO:0000259" key="6">
    <source>
        <dbReference type="Pfam" id="PF10590"/>
    </source>
</evidence>
<dbReference type="PANTHER" id="PTHR10851:SF0">
    <property type="entry name" value="PYRIDOXINE-5'-PHOSPHATE OXIDASE"/>
    <property type="match status" value="1"/>
</dbReference>
<dbReference type="PIRSF" id="PIRSF000190">
    <property type="entry name" value="Pyd_amn-ph_oxd"/>
    <property type="match status" value="1"/>
</dbReference>
<dbReference type="InterPro" id="IPR019576">
    <property type="entry name" value="Pyridoxamine_oxidase_dimer_C"/>
</dbReference>
<dbReference type="GO" id="GO:0010181">
    <property type="term" value="F:FMN binding"/>
    <property type="evidence" value="ECO:0007669"/>
    <property type="project" value="InterPro"/>
</dbReference>
<dbReference type="InterPro" id="IPR000659">
    <property type="entry name" value="Pyridox_Oxase"/>
</dbReference>
<dbReference type="NCBIfam" id="NF004231">
    <property type="entry name" value="PRK05679.1"/>
    <property type="match status" value="1"/>
</dbReference>
<evidence type="ECO:0000256" key="2">
    <source>
        <dbReference type="ARBA" id="ARBA00022630"/>
    </source>
</evidence>
<comment type="cofactor">
    <cofactor evidence="1">
        <name>FMN</name>
        <dbReference type="ChEBI" id="CHEBI:58210"/>
    </cofactor>
</comment>
<dbReference type="Pfam" id="PF10590">
    <property type="entry name" value="PNP_phzG_C"/>
    <property type="match status" value="1"/>
</dbReference>
<evidence type="ECO:0000256" key="4">
    <source>
        <dbReference type="ARBA" id="ARBA00023002"/>
    </source>
</evidence>
<dbReference type="GO" id="GO:0008615">
    <property type="term" value="P:pyridoxine biosynthetic process"/>
    <property type="evidence" value="ECO:0007669"/>
    <property type="project" value="InterPro"/>
</dbReference>
<keyword evidence="3" id="KW-0288">FMN</keyword>
<feature type="domain" description="Pyridoxine 5'-phosphate oxidase dimerisation C-terminal" evidence="6">
    <location>
        <begin position="174"/>
        <end position="214"/>
    </location>
</feature>
<reference evidence="7" key="1">
    <citation type="submission" date="2018-05" db="EMBL/GenBank/DDBJ databases">
        <authorList>
            <person name="Lanie J.A."/>
            <person name="Ng W.-L."/>
            <person name="Kazmierczak K.M."/>
            <person name="Andrzejewski T.M."/>
            <person name="Davidsen T.M."/>
            <person name="Wayne K.J."/>
            <person name="Tettelin H."/>
            <person name="Glass J.I."/>
            <person name="Rusch D."/>
            <person name="Podicherti R."/>
            <person name="Tsui H.-C.T."/>
            <person name="Winkler M.E."/>
        </authorList>
    </citation>
    <scope>NUCLEOTIDE SEQUENCE</scope>
</reference>
<feature type="domain" description="Pyridoxamine 5'-phosphate oxidase N-terminal" evidence="5">
    <location>
        <begin position="45"/>
        <end position="154"/>
    </location>
</feature>
<sequence>MRDLSNYRKNYSKDKLLEEFIPKQPFELFNIWFEESASNSDNYEVNTMILNTIGGDGFPKGRVILLKYFSNEGFTFFTNYKSEKGISIMNNNKVSLTFYWEHQERQVIIKGIAQKTEEAINNKYFQSRPFGSKIAAHVSENQSSILPNRKSIEEKFIYLSSQFQNKKIERPNYWGGFTVKPAEYEFWQGRENRLHDRIRYSLDNSKWNISRLSP</sequence>
<name>A0A381X496_9ZZZZ</name>
<dbReference type="PANTHER" id="PTHR10851">
    <property type="entry name" value="PYRIDOXINE-5-PHOSPHATE OXIDASE"/>
    <property type="match status" value="1"/>
</dbReference>
<evidence type="ECO:0000313" key="7">
    <source>
        <dbReference type="EMBL" id="SVA59301.1"/>
    </source>
</evidence>
<dbReference type="InterPro" id="IPR011576">
    <property type="entry name" value="Pyridox_Oxase_N"/>
</dbReference>
<dbReference type="Pfam" id="PF01243">
    <property type="entry name" value="PNPOx_N"/>
    <property type="match status" value="1"/>
</dbReference>
<dbReference type="InterPro" id="IPR012349">
    <property type="entry name" value="Split_barrel_FMN-bd"/>
</dbReference>
<keyword evidence="4" id="KW-0560">Oxidoreductase</keyword>
<keyword evidence="2" id="KW-0285">Flavoprotein</keyword>
<proteinExistence type="inferred from homology"/>
<dbReference type="Gene3D" id="2.30.110.10">
    <property type="entry name" value="Electron Transport, Fmn-binding Protein, Chain A"/>
    <property type="match status" value="1"/>
</dbReference>
<dbReference type="AlphaFoldDB" id="A0A381X496"/>
<dbReference type="EMBL" id="UINC01013781">
    <property type="protein sequence ID" value="SVA59301.1"/>
    <property type="molecule type" value="Genomic_DNA"/>
</dbReference>
<accession>A0A381X496</accession>
<gene>
    <name evidence="7" type="ORF">METZ01_LOCUS112155</name>
</gene>
<evidence type="ECO:0000259" key="5">
    <source>
        <dbReference type="Pfam" id="PF01243"/>
    </source>
</evidence>
<dbReference type="HAMAP" id="MF_01629">
    <property type="entry name" value="PdxH"/>
    <property type="match status" value="1"/>
</dbReference>